<keyword evidence="2" id="KW-0808">Transferase</keyword>
<evidence type="ECO:0000259" key="1">
    <source>
        <dbReference type="Pfam" id="PF00535"/>
    </source>
</evidence>
<evidence type="ECO:0000313" key="3">
    <source>
        <dbReference type="Proteomes" id="UP000289238"/>
    </source>
</evidence>
<dbReference type="Pfam" id="PF00535">
    <property type="entry name" value="Glycos_transf_2"/>
    <property type="match status" value="1"/>
</dbReference>
<dbReference type="GO" id="GO:0016758">
    <property type="term" value="F:hexosyltransferase activity"/>
    <property type="evidence" value="ECO:0007669"/>
    <property type="project" value="UniProtKB-ARBA"/>
</dbReference>
<organism evidence="2 3">
    <name type="scientific">Leeuwenhoekiella aequorea</name>
    <dbReference type="NCBI Taxonomy" id="283736"/>
    <lineage>
        <taxon>Bacteria</taxon>
        <taxon>Pseudomonadati</taxon>
        <taxon>Bacteroidota</taxon>
        <taxon>Flavobacteriia</taxon>
        <taxon>Flavobacteriales</taxon>
        <taxon>Flavobacteriaceae</taxon>
        <taxon>Leeuwenhoekiella</taxon>
    </lineage>
</organism>
<sequence length="288" mass="33528">MSFSRVSIIIPVYRDLEGLKITLNSLQQQSYSHFEIIVVNDGGDTRIDSFCKEKNIKVENIYPNQGSYNARNRGVESARGEILAFLDADIIVSPTWLERGVKGITNYDYLAGDVKIILDQVKSISEYHDYCTAFKIESYMSNLFFGVTANLFVKKKVFDSVGCFDNQLRSGGDLEFGNRVHNASLSQIFDASCQVYHPPRNHKEKKIKLKRVQDGQRILITKYPDRFGFLKKKYGLIDFVKDFMPPKINYIRNTYITSSDYSFSSFYFYSFRLKYYQSFLKYFHRHDS</sequence>
<dbReference type="Gene3D" id="3.90.550.10">
    <property type="entry name" value="Spore Coat Polysaccharide Biosynthesis Protein SpsA, Chain A"/>
    <property type="match status" value="1"/>
</dbReference>
<dbReference type="CDD" id="cd00761">
    <property type="entry name" value="Glyco_tranf_GTA_type"/>
    <property type="match status" value="1"/>
</dbReference>
<name>A0A4Q0P2E0_9FLAO</name>
<reference evidence="2 3" key="1">
    <citation type="submission" date="2018-07" db="EMBL/GenBank/DDBJ databases">
        <title>Leeuwenhoekiella genomics.</title>
        <authorList>
            <person name="Tahon G."/>
            <person name="Willems A."/>
        </authorList>
    </citation>
    <scope>NUCLEOTIDE SEQUENCE [LARGE SCALE GENOMIC DNA]</scope>
    <source>
        <strain evidence="2 3">LMG 22550</strain>
    </source>
</reference>
<dbReference type="SUPFAM" id="SSF53448">
    <property type="entry name" value="Nucleotide-diphospho-sugar transferases"/>
    <property type="match status" value="1"/>
</dbReference>
<keyword evidence="3" id="KW-1185">Reference proteome</keyword>
<dbReference type="AlphaFoldDB" id="A0A4Q0P2E0"/>
<gene>
    <name evidence="2" type="ORF">DSM00_3000</name>
</gene>
<comment type="caution">
    <text evidence="2">The sequence shown here is derived from an EMBL/GenBank/DDBJ whole genome shotgun (WGS) entry which is preliminary data.</text>
</comment>
<proteinExistence type="predicted"/>
<dbReference type="PANTHER" id="PTHR22916">
    <property type="entry name" value="GLYCOSYLTRANSFERASE"/>
    <property type="match status" value="1"/>
</dbReference>
<accession>A0A4Q0P2E0</accession>
<evidence type="ECO:0000313" key="2">
    <source>
        <dbReference type="EMBL" id="RXG20451.1"/>
    </source>
</evidence>
<feature type="domain" description="Glycosyltransferase 2-like" evidence="1">
    <location>
        <begin position="7"/>
        <end position="153"/>
    </location>
</feature>
<dbReference type="EMBL" id="QOVM01000008">
    <property type="protein sequence ID" value="RXG20451.1"/>
    <property type="molecule type" value="Genomic_DNA"/>
</dbReference>
<dbReference type="RefSeq" id="WP_128758747.1">
    <property type="nucleotide sequence ID" value="NZ_QOVM01000008.1"/>
</dbReference>
<dbReference type="InterPro" id="IPR029044">
    <property type="entry name" value="Nucleotide-diphossugar_trans"/>
</dbReference>
<dbReference type="PANTHER" id="PTHR22916:SF3">
    <property type="entry name" value="UDP-GLCNAC:BETAGAL BETA-1,3-N-ACETYLGLUCOSAMINYLTRANSFERASE-LIKE PROTEIN 1"/>
    <property type="match status" value="1"/>
</dbReference>
<dbReference type="OrthoDB" id="597270at2"/>
<dbReference type="InterPro" id="IPR001173">
    <property type="entry name" value="Glyco_trans_2-like"/>
</dbReference>
<dbReference type="Proteomes" id="UP000289238">
    <property type="component" value="Unassembled WGS sequence"/>
</dbReference>
<protein>
    <submittedName>
        <fullName evidence="2">Glycosyl transferase family 2</fullName>
    </submittedName>
</protein>